<name>A0A7Y8GUT6_9BURK</name>
<dbReference type="InterPro" id="IPR000390">
    <property type="entry name" value="Small_drug/metabolite_transptr"/>
</dbReference>
<evidence type="ECO:0000256" key="6">
    <source>
        <dbReference type="SAM" id="Phobius"/>
    </source>
</evidence>
<dbReference type="Proteomes" id="UP000545507">
    <property type="component" value="Unassembled WGS sequence"/>
</dbReference>
<keyword evidence="8" id="KW-1185">Reference proteome</keyword>
<dbReference type="AlphaFoldDB" id="A0A7Y8GUT6"/>
<dbReference type="Gene3D" id="1.10.3730.20">
    <property type="match status" value="1"/>
</dbReference>
<comment type="subcellular location">
    <subcellularLocation>
        <location evidence="1">Cell membrane</location>
        <topology evidence="1">Multi-pass membrane protein</topology>
    </subcellularLocation>
</comment>
<dbReference type="SUPFAM" id="SSF103481">
    <property type="entry name" value="Multidrug resistance efflux transporter EmrE"/>
    <property type="match status" value="1"/>
</dbReference>
<sequence length="124" mass="13593">MPTFVLVLIVTFVTIGSQLILKRGVGDVVSVLKTDGPFAFVLSAATSPVVIAALALQGMGYVVWWFVLTQERLSVAFAISGSFFYLTMAAVSWYFYDEKLNMPQWIGLTLITAGVLMVTLFKDT</sequence>
<accession>A0A7Y8GUT6</accession>
<keyword evidence="5 6" id="KW-0472">Membrane</keyword>
<keyword evidence="3 6" id="KW-0812">Transmembrane</keyword>
<evidence type="ECO:0000256" key="2">
    <source>
        <dbReference type="ARBA" id="ARBA00022475"/>
    </source>
</evidence>
<evidence type="ECO:0000256" key="3">
    <source>
        <dbReference type="ARBA" id="ARBA00022692"/>
    </source>
</evidence>
<evidence type="ECO:0008006" key="9">
    <source>
        <dbReference type="Google" id="ProtNLM"/>
    </source>
</evidence>
<evidence type="ECO:0000256" key="5">
    <source>
        <dbReference type="ARBA" id="ARBA00023136"/>
    </source>
</evidence>
<comment type="caution">
    <text evidence="7">The sequence shown here is derived from an EMBL/GenBank/DDBJ whole genome shotgun (WGS) entry which is preliminary data.</text>
</comment>
<reference evidence="7 8" key="1">
    <citation type="submission" date="2019-09" db="EMBL/GenBank/DDBJ databases">
        <title>Hydrogenophaga aromatica sp. nov., isolated from a para-xylene-degrading enrichment culture.</title>
        <authorList>
            <person name="Tancsics A."/>
            <person name="Banerjee S."/>
        </authorList>
    </citation>
    <scope>NUCLEOTIDE SEQUENCE [LARGE SCALE GENOMIC DNA]</scope>
    <source>
        <strain evidence="7 8">D2P1</strain>
    </source>
</reference>
<dbReference type="InterPro" id="IPR037185">
    <property type="entry name" value="EmrE-like"/>
</dbReference>
<organism evidence="7 8">
    <name type="scientific">Hydrogenophaga aromaticivorans</name>
    <dbReference type="NCBI Taxonomy" id="2610898"/>
    <lineage>
        <taxon>Bacteria</taxon>
        <taxon>Pseudomonadati</taxon>
        <taxon>Pseudomonadota</taxon>
        <taxon>Betaproteobacteria</taxon>
        <taxon>Burkholderiales</taxon>
        <taxon>Comamonadaceae</taxon>
        <taxon>Hydrogenophaga</taxon>
    </lineage>
</organism>
<evidence type="ECO:0000313" key="8">
    <source>
        <dbReference type="Proteomes" id="UP000545507"/>
    </source>
</evidence>
<dbReference type="GO" id="GO:0022857">
    <property type="term" value="F:transmembrane transporter activity"/>
    <property type="evidence" value="ECO:0007669"/>
    <property type="project" value="InterPro"/>
</dbReference>
<evidence type="ECO:0000256" key="1">
    <source>
        <dbReference type="ARBA" id="ARBA00004651"/>
    </source>
</evidence>
<protein>
    <recommendedName>
        <fullName evidence="9">EamA domain-containing protein</fullName>
    </recommendedName>
</protein>
<dbReference type="PANTHER" id="PTHR30561">
    <property type="entry name" value="SMR FAMILY PROTON-DEPENDENT DRUG EFFLUX TRANSPORTER SUGE"/>
    <property type="match status" value="1"/>
</dbReference>
<dbReference type="RefSeq" id="WP_177133787.1">
    <property type="nucleotide sequence ID" value="NZ_VYGV01000006.1"/>
</dbReference>
<keyword evidence="4 6" id="KW-1133">Transmembrane helix</keyword>
<evidence type="ECO:0000313" key="7">
    <source>
        <dbReference type="EMBL" id="NWF44523.1"/>
    </source>
</evidence>
<feature type="transmembrane region" description="Helical" evidence="6">
    <location>
        <begin position="75"/>
        <end position="96"/>
    </location>
</feature>
<feature type="transmembrane region" description="Helical" evidence="6">
    <location>
        <begin position="102"/>
        <end position="121"/>
    </location>
</feature>
<dbReference type="GO" id="GO:0005886">
    <property type="term" value="C:plasma membrane"/>
    <property type="evidence" value="ECO:0007669"/>
    <property type="project" value="UniProtKB-SubCell"/>
</dbReference>
<gene>
    <name evidence="7" type="ORF">F3K02_04545</name>
</gene>
<keyword evidence="2" id="KW-1003">Cell membrane</keyword>
<dbReference type="EMBL" id="VYGV01000006">
    <property type="protein sequence ID" value="NWF44523.1"/>
    <property type="molecule type" value="Genomic_DNA"/>
</dbReference>
<feature type="transmembrane region" description="Helical" evidence="6">
    <location>
        <begin position="38"/>
        <end position="68"/>
    </location>
</feature>
<proteinExistence type="predicted"/>
<dbReference type="PANTHER" id="PTHR30561:SF9">
    <property type="entry name" value="4-AMINO-4-DEOXY-L-ARABINOSE-PHOSPHOUNDECAPRENOL FLIPPASE SUBUNIT ARNF-RELATED"/>
    <property type="match status" value="1"/>
</dbReference>
<evidence type="ECO:0000256" key="4">
    <source>
        <dbReference type="ARBA" id="ARBA00022989"/>
    </source>
</evidence>